<dbReference type="AlphaFoldDB" id="A0A250X038"/>
<dbReference type="Pfam" id="PF05686">
    <property type="entry name" value="Glyco_transf_90"/>
    <property type="match status" value="1"/>
</dbReference>
<dbReference type="PANTHER" id="PTHR12203:SF107">
    <property type="entry name" value="GLYCOSYL TRANSFERASE CAP10 DOMAIN-CONTAINING PROTEIN"/>
    <property type="match status" value="1"/>
</dbReference>
<evidence type="ECO:0000259" key="1">
    <source>
        <dbReference type="Pfam" id="PF05686"/>
    </source>
</evidence>
<organism evidence="2 3">
    <name type="scientific">Chlamydomonas eustigma</name>
    <dbReference type="NCBI Taxonomy" id="1157962"/>
    <lineage>
        <taxon>Eukaryota</taxon>
        <taxon>Viridiplantae</taxon>
        <taxon>Chlorophyta</taxon>
        <taxon>core chlorophytes</taxon>
        <taxon>Chlorophyceae</taxon>
        <taxon>CS clade</taxon>
        <taxon>Chlamydomonadales</taxon>
        <taxon>Chlamydomonadaceae</taxon>
        <taxon>Chlamydomonas</taxon>
    </lineage>
</organism>
<protein>
    <recommendedName>
        <fullName evidence="1">Glycosyl transferase CAP10 domain-containing protein</fullName>
    </recommendedName>
</protein>
<dbReference type="PANTHER" id="PTHR12203">
    <property type="entry name" value="KDEL LYS-ASP-GLU-LEU CONTAINING - RELATED"/>
    <property type="match status" value="1"/>
</dbReference>
<dbReference type="OrthoDB" id="202415at2759"/>
<keyword evidence="3" id="KW-1185">Reference proteome</keyword>
<gene>
    <name evidence="2" type="ORF">CEUSTIGMA_g3888.t1</name>
</gene>
<proteinExistence type="predicted"/>
<reference evidence="2 3" key="1">
    <citation type="submission" date="2017-08" db="EMBL/GenBank/DDBJ databases">
        <title>Acidophilic green algal genome provides insights into adaptation to an acidic environment.</title>
        <authorList>
            <person name="Hirooka S."/>
            <person name="Hirose Y."/>
            <person name="Kanesaki Y."/>
            <person name="Higuchi S."/>
            <person name="Fujiwara T."/>
            <person name="Onuma R."/>
            <person name="Era A."/>
            <person name="Ohbayashi R."/>
            <person name="Uzuka A."/>
            <person name="Nozaki H."/>
            <person name="Yoshikawa H."/>
            <person name="Miyagishima S.Y."/>
        </authorList>
    </citation>
    <scope>NUCLEOTIDE SEQUENCE [LARGE SCALE GENOMIC DNA]</scope>
    <source>
        <strain evidence="2 3">NIES-2499</strain>
    </source>
</reference>
<name>A0A250X038_9CHLO</name>
<dbReference type="EMBL" id="BEGY01000017">
    <property type="protein sequence ID" value="GAX76443.1"/>
    <property type="molecule type" value="Genomic_DNA"/>
</dbReference>
<evidence type="ECO:0000313" key="2">
    <source>
        <dbReference type="EMBL" id="GAX76443.1"/>
    </source>
</evidence>
<dbReference type="InterPro" id="IPR051091">
    <property type="entry name" value="O-Glucosyltr/Glycosyltrsf_90"/>
</dbReference>
<dbReference type="STRING" id="1157962.A0A250X038"/>
<sequence>MPNWKLPAFATCADEERTDIPVPDFTFEDYPEAGYANTSFWAIKELLHHKDSMGHQQNGTDSENLGLKTDVVDTGFVTSNQKDFVWLDRQCTYRYLLHTAGFSYSAGLKYKLACGSVLLLFESKYQEFYYPALKVQIMDCQ</sequence>
<evidence type="ECO:0000313" key="3">
    <source>
        <dbReference type="Proteomes" id="UP000232323"/>
    </source>
</evidence>
<accession>A0A250X038</accession>
<dbReference type="Proteomes" id="UP000232323">
    <property type="component" value="Unassembled WGS sequence"/>
</dbReference>
<feature type="domain" description="Glycosyl transferase CAP10" evidence="1">
    <location>
        <begin position="85"/>
        <end position="134"/>
    </location>
</feature>
<dbReference type="InterPro" id="IPR006598">
    <property type="entry name" value="CAP10"/>
</dbReference>
<comment type="caution">
    <text evidence="2">The sequence shown here is derived from an EMBL/GenBank/DDBJ whole genome shotgun (WGS) entry which is preliminary data.</text>
</comment>